<proteinExistence type="predicted"/>
<dbReference type="Proteomes" id="UP000228531">
    <property type="component" value="Unassembled WGS sequence"/>
</dbReference>
<name>A0A2M8W006_9RHOB</name>
<dbReference type="OrthoDB" id="7657434at2"/>
<dbReference type="AlphaFoldDB" id="A0A2M8W006"/>
<keyword evidence="3" id="KW-1185">Reference proteome</keyword>
<dbReference type="InterPro" id="IPR038454">
    <property type="entry name" value="DnaA_N_sf"/>
</dbReference>
<reference evidence="2 3" key="1">
    <citation type="submission" date="2017-11" db="EMBL/GenBank/DDBJ databases">
        <title>Genomic Encyclopedia of Archaeal and Bacterial Type Strains, Phase II (KMG-II): From Individual Species to Whole Genera.</title>
        <authorList>
            <person name="Goeker M."/>
        </authorList>
    </citation>
    <scope>NUCLEOTIDE SEQUENCE [LARGE SCALE GENOMIC DNA]</scope>
    <source>
        <strain evidence="2 3">DSM 29128</strain>
    </source>
</reference>
<dbReference type="Pfam" id="PF11638">
    <property type="entry name" value="DnaA_N"/>
    <property type="match status" value="1"/>
</dbReference>
<evidence type="ECO:0000313" key="2">
    <source>
        <dbReference type="EMBL" id="PJI84255.1"/>
    </source>
</evidence>
<organism evidence="2 3">
    <name type="scientific">Yoonia maricola</name>
    <dbReference type="NCBI Taxonomy" id="420999"/>
    <lineage>
        <taxon>Bacteria</taxon>
        <taxon>Pseudomonadati</taxon>
        <taxon>Pseudomonadota</taxon>
        <taxon>Alphaproteobacteria</taxon>
        <taxon>Rhodobacterales</taxon>
        <taxon>Paracoccaceae</taxon>
        <taxon>Yoonia</taxon>
    </lineage>
</organism>
<dbReference type="EMBL" id="PGTY01000005">
    <property type="protein sequence ID" value="PJI84255.1"/>
    <property type="molecule type" value="Genomic_DNA"/>
</dbReference>
<protein>
    <submittedName>
        <fullName evidence="2">DnaA-like protein</fullName>
    </submittedName>
</protein>
<accession>A0A2M8W006</accession>
<evidence type="ECO:0000313" key="3">
    <source>
        <dbReference type="Proteomes" id="UP000228531"/>
    </source>
</evidence>
<evidence type="ECO:0000259" key="1">
    <source>
        <dbReference type="Pfam" id="PF11638"/>
    </source>
</evidence>
<feature type="domain" description="DnaA N-terminal" evidence="1">
    <location>
        <begin position="162"/>
        <end position="220"/>
    </location>
</feature>
<sequence>MDAKRLTGVKASSLKYDLLTALSVAGLHLDARHQISVSRLLLLITARYNWRLDEFCVGQRDLAKMWNVTERTVKREIKFWLEHRLVICKRQGVRGRVGAYRLNYPEIYRLSAPYWQNVGPDFQERMTETNPVRDAKVVAVDFGQKAVSQDTPTPMSAKDPRTWRAACQRMQELHPEHYRNWIALLQFGSDDTQVLELRASNQFVAHYVQTHLLAILTEAVEATLGPRRRIAITVSP</sequence>
<dbReference type="InterPro" id="IPR024633">
    <property type="entry name" value="DnaA_N_dom"/>
</dbReference>
<dbReference type="RefSeq" id="WP_100369736.1">
    <property type="nucleotide sequence ID" value="NZ_PGTY01000005.1"/>
</dbReference>
<comment type="caution">
    <text evidence="2">The sequence shown here is derived from an EMBL/GenBank/DDBJ whole genome shotgun (WGS) entry which is preliminary data.</text>
</comment>
<dbReference type="Gene3D" id="3.30.300.180">
    <property type="match status" value="1"/>
</dbReference>
<gene>
    <name evidence="2" type="ORF">BC777_3796</name>
</gene>